<proteinExistence type="predicted"/>
<dbReference type="AlphaFoldDB" id="X1DJC6"/>
<gene>
    <name evidence="1" type="ORF">S01H4_40410</name>
</gene>
<name>X1DJC6_9ZZZZ</name>
<feature type="non-terminal residue" evidence="1">
    <location>
        <position position="107"/>
    </location>
</feature>
<comment type="caution">
    <text evidence="1">The sequence shown here is derived from an EMBL/GenBank/DDBJ whole genome shotgun (WGS) entry which is preliminary data.</text>
</comment>
<protein>
    <submittedName>
        <fullName evidence="1">Uncharacterized protein</fullName>
    </submittedName>
</protein>
<evidence type="ECO:0000313" key="1">
    <source>
        <dbReference type="EMBL" id="GAH05119.1"/>
    </source>
</evidence>
<sequence>MLIVLFYSFSLLVLFVSFASAYIYASPNSFTKQFYNHTPEYLRNNLEINFVNQVSYTWYGYTWCYNIPYGKIKITIYRNNWIEEDYNRTLSVLNHELKHAYQCRNKE</sequence>
<dbReference type="EMBL" id="BART01021999">
    <property type="protein sequence ID" value="GAH05119.1"/>
    <property type="molecule type" value="Genomic_DNA"/>
</dbReference>
<reference evidence="1" key="1">
    <citation type="journal article" date="2014" name="Front. Microbiol.">
        <title>High frequency of phylogenetically diverse reductive dehalogenase-homologous genes in deep subseafloor sedimentary metagenomes.</title>
        <authorList>
            <person name="Kawai M."/>
            <person name="Futagami T."/>
            <person name="Toyoda A."/>
            <person name="Takaki Y."/>
            <person name="Nishi S."/>
            <person name="Hori S."/>
            <person name="Arai W."/>
            <person name="Tsubouchi T."/>
            <person name="Morono Y."/>
            <person name="Uchiyama I."/>
            <person name="Ito T."/>
            <person name="Fujiyama A."/>
            <person name="Inagaki F."/>
            <person name="Takami H."/>
        </authorList>
    </citation>
    <scope>NUCLEOTIDE SEQUENCE</scope>
    <source>
        <strain evidence="1">Expedition CK06-06</strain>
    </source>
</reference>
<organism evidence="1">
    <name type="scientific">marine sediment metagenome</name>
    <dbReference type="NCBI Taxonomy" id="412755"/>
    <lineage>
        <taxon>unclassified sequences</taxon>
        <taxon>metagenomes</taxon>
        <taxon>ecological metagenomes</taxon>
    </lineage>
</organism>
<accession>X1DJC6</accession>